<dbReference type="GO" id="GO:0051607">
    <property type="term" value="P:defense response to virus"/>
    <property type="evidence" value="ECO:0007669"/>
    <property type="project" value="UniProtKB-KW"/>
</dbReference>
<evidence type="ECO:0000256" key="3">
    <source>
        <dbReference type="ARBA" id="ARBA00022723"/>
    </source>
</evidence>
<evidence type="ECO:0000256" key="8">
    <source>
        <dbReference type="ARBA" id="ARBA00023118"/>
    </source>
</evidence>
<evidence type="ECO:0000256" key="6">
    <source>
        <dbReference type="ARBA" id="ARBA00022842"/>
    </source>
</evidence>
<keyword evidence="6" id="KW-0460">Magnesium</keyword>
<dbReference type="InterPro" id="IPR048445">
    <property type="entry name" value="DncV-like_NTFase"/>
</dbReference>
<feature type="domain" description="Cyclic GMP-AMP synthase DncV-like nucleotidyltransferase" evidence="12">
    <location>
        <begin position="63"/>
        <end position="156"/>
    </location>
</feature>
<dbReference type="InterPro" id="IPR048446">
    <property type="entry name" value="DncV_C"/>
</dbReference>
<dbReference type="InterPro" id="IPR047805">
    <property type="entry name" value="GAMP_synthase"/>
</dbReference>
<dbReference type="Proteomes" id="UP000023776">
    <property type="component" value="Unassembled WGS sequence"/>
</dbReference>
<keyword evidence="9" id="KW-0342">GTP-binding</keyword>
<evidence type="ECO:0000256" key="5">
    <source>
        <dbReference type="ARBA" id="ARBA00022840"/>
    </source>
</evidence>
<evidence type="ECO:0000256" key="1">
    <source>
        <dbReference type="ARBA" id="ARBA00022679"/>
    </source>
</evidence>
<dbReference type="NCBIfam" id="NF041078">
    <property type="entry name" value="cGAS"/>
    <property type="match status" value="1"/>
</dbReference>
<evidence type="ECO:0000256" key="7">
    <source>
        <dbReference type="ARBA" id="ARBA00023080"/>
    </source>
</evidence>
<dbReference type="HOGENOM" id="CLU_051668_0_0_6"/>
<comment type="catalytic activity">
    <reaction evidence="11">
        <text>GTP + ATP = 3',3'-cGAMP + 2 diphosphate</text>
        <dbReference type="Rhea" id="RHEA:35647"/>
        <dbReference type="ChEBI" id="CHEBI:30616"/>
        <dbReference type="ChEBI" id="CHEBI:33019"/>
        <dbReference type="ChEBI" id="CHEBI:37565"/>
        <dbReference type="ChEBI" id="CHEBI:71501"/>
    </reaction>
    <physiologicalReaction direction="left-to-right" evidence="11">
        <dbReference type="Rhea" id="RHEA:35648"/>
    </physiologicalReaction>
</comment>
<dbReference type="RefSeq" id="WP_004681191.1">
    <property type="nucleotide sequence ID" value="NZ_AIEB01000036.1"/>
</dbReference>
<keyword evidence="5" id="KW-0067">ATP-binding</keyword>
<evidence type="ECO:0000256" key="2">
    <source>
        <dbReference type="ARBA" id="ARBA00022695"/>
    </source>
</evidence>
<keyword evidence="1" id="KW-0808">Transferase</keyword>
<evidence type="ECO:0000313" key="15">
    <source>
        <dbReference type="Proteomes" id="UP000023776"/>
    </source>
</evidence>
<protein>
    <recommendedName>
        <fullName evidence="10">Cyclic GMP-AMP synthase</fullName>
    </recommendedName>
</protein>
<evidence type="ECO:0000256" key="10">
    <source>
        <dbReference type="ARBA" id="ARBA00044145"/>
    </source>
</evidence>
<sequence>MTNNIVLNAHRGYRAKEDGFLRTLIPTEDTIKELNECRKKIRACLKTGLRSFIDDYNSEGPNPKFRIQGSWAYGLCNLPAHKGQELDLDYGVYLSAEIFDECTEYSKETLKSYFLKVEDLLKDLAIEQNWTLDTEDNINCIRLLVNSFTHLDVPVYIVPKDMFDSLEEYSELQVGIRKSSVRAGLEDYNLSDSLAMDSDLLYENFKFESRGLLYEEKFKDHIDLENIKRITMAQRDGGYRESDCEQVRQWFLNFLSEQEDNGSQLRFICRYLKAWRDYHWEKGGGPSSILLMVIACQNYKFVESRDDLALLNILHALPNRLKESVFENGIPDHENEDFNRIKPENRLYCSKKATQFLNLIKDGLSTTEKKYCLSYHIDAFGIRYPNNEDYVIASKLPFSEEDTFKQNLTSSQTAKVLPSVTSG</sequence>
<keyword evidence="3" id="KW-0479">Metal-binding</keyword>
<dbReference type="AlphaFoldDB" id="N8RTX3"/>
<keyword evidence="7" id="KW-0546">Nucleotide metabolism</keyword>
<keyword evidence="8" id="KW-0051">Antiviral defense</keyword>
<dbReference type="GO" id="GO:0009117">
    <property type="term" value="P:nucleotide metabolic process"/>
    <property type="evidence" value="ECO:0007669"/>
    <property type="project" value="UniProtKB-KW"/>
</dbReference>
<comment type="caution">
    <text evidence="14">The sequence shown here is derived from an EMBL/GenBank/DDBJ whole genome shotgun (WGS) entry which is preliminary data.</text>
</comment>
<keyword evidence="4" id="KW-0547">Nucleotide-binding</keyword>
<reference evidence="14 15" key="1">
    <citation type="submission" date="2013-02" db="EMBL/GenBank/DDBJ databases">
        <title>The Genome Sequence of Acinetobacter parvus CIP 108168.</title>
        <authorList>
            <consortium name="The Broad Institute Genome Sequencing Platform"/>
            <consortium name="The Broad Institute Genome Sequencing Center for Infectious Disease"/>
            <person name="Cerqueira G."/>
            <person name="Feldgarden M."/>
            <person name="Courvalin P."/>
            <person name="Perichon B."/>
            <person name="Grillot-Courvalin C."/>
            <person name="Clermont D."/>
            <person name="Rocha E."/>
            <person name="Yoon E.-J."/>
            <person name="Nemec A."/>
            <person name="Walker B."/>
            <person name="Young S.K."/>
            <person name="Zeng Q."/>
            <person name="Gargeya S."/>
            <person name="Fitzgerald M."/>
            <person name="Haas B."/>
            <person name="Abouelleil A."/>
            <person name="Alvarado L."/>
            <person name="Arachchi H.M."/>
            <person name="Berlin A.M."/>
            <person name="Chapman S.B."/>
            <person name="Dewar J."/>
            <person name="Goldberg J."/>
            <person name="Griggs A."/>
            <person name="Gujja S."/>
            <person name="Hansen M."/>
            <person name="Howarth C."/>
            <person name="Imamovic A."/>
            <person name="Larimer J."/>
            <person name="McCowan C."/>
            <person name="Murphy C."/>
            <person name="Neiman D."/>
            <person name="Pearson M."/>
            <person name="Priest M."/>
            <person name="Roberts A."/>
            <person name="Saif S."/>
            <person name="Shea T."/>
            <person name="Sisk P."/>
            <person name="Sykes S."/>
            <person name="Wortman J."/>
            <person name="Nusbaum C."/>
            <person name="Birren B."/>
        </authorList>
    </citation>
    <scope>NUCLEOTIDE SEQUENCE [LARGE SCALE GENOMIC DNA]</scope>
    <source>
        <strain evidence="14 15">CIP 108168</strain>
    </source>
</reference>
<dbReference type="GO" id="GO:0005524">
    <property type="term" value="F:ATP binding"/>
    <property type="evidence" value="ECO:0007669"/>
    <property type="project" value="UniProtKB-KW"/>
</dbReference>
<proteinExistence type="predicted"/>
<keyword evidence="15" id="KW-1185">Reference proteome</keyword>
<dbReference type="EMBL" id="APOM01000026">
    <property type="protein sequence ID" value="ENU36984.1"/>
    <property type="molecule type" value="Genomic_DNA"/>
</dbReference>
<gene>
    <name evidence="14" type="ORF">F988_00791</name>
</gene>
<name>N8RTX3_9GAMM</name>
<evidence type="ECO:0000256" key="9">
    <source>
        <dbReference type="ARBA" id="ARBA00023134"/>
    </source>
</evidence>
<keyword evidence="2" id="KW-0548">Nucleotidyltransferase</keyword>
<organism evidence="14 15">
    <name type="scientific">Acinetobacter parvus DSM 16617 = CIP 108168</name>
    <dbReference type="NCBI Taxonomy" id="981333"/>
    <lineage>
        <taxon>Bacteria</taxon>
        <taxon>Pseudomonadati</taxon>
        <taxon>Pseudomonadota</taxon>
        <taxon>Gammaproteobacteria</taxon>
        <taxon>Moraxellales</taxon>
        <taxon>Moraxellaceae</taxon>
        <taxon>Acinetobacter</taxon>
    </lineage>
</organism>
<dbReference type="GO" id="GO:0046872">
    <property type="term" value="F:metal ion binding"/>
    <property type="evidence" value="ECO:0007669"/>
    <property type="project" value="UniProtKB-KW"/>
</dbReference>
<evidence type="ECO:0000256" key="4">
    <source>
        <dbReference type="ARBA" id="ARBA00022741"/>
    </source>
</evidence>
<dbReference type="GO" id="GO:0140701">
    <property type="term" value="F:3',3'-cyclic GMP-AMP synthase activity"/>
    <property type="evidence" value="ECO:0007669"/>
    <property type="project" value="InterPro"/>
</dbReference>
<dbReference type="Pfam" id="PF21713">
    <property type="entry name" value="DncV_C"/>
    <property type="match status" value="1"/>
</dbReference>
<dbReference type="Pfam" id="PF21654">
    <property type="entry name" value="DncV-like_NTFase"/>
    <property type="match status" value="1"/>
</dbReference>
<evidence type="ECO:0000259" key="12">
    <source>
        <dbReference type="Pfam" id="PF21654"/>
    </source>
</evidence>
<evidence type="ECO:0000256" key="11">
    <source>
        <dbReference type="ARBA" id="ARBA00048304"/>
    </source>
</evidence>
<evidence type="ECO:0000259" key="13">
    <source>
        <dbReference type="Pfam" id="PF21713"/>
    </source>
</evidence>
<evidence type="ECO:0000313" key="14">
    <source>
        <dbReference type="EMBL" id="ENU36984.1"/>
    </source>
</evidence>
<accession>N8RTX3</accession>
<dbReference type="PATRIC" id="fig|981333.9.peg.808"/>
<feature type="domain" description="Cyclic GMP-AMP synthase C-terminal" evidence="13">
    <location>
        <begin position="262"/>
        <end position="391"/>
    </location>
</feature>
<dbReference type="GO" id="GO:0005525">
    <property type="term" value="F:GTP binding"/>
    <property type="evidence" value="ECO:0007669"/>
    <property type="project" value="UniProtKB-KW"/>
</dbReference>
<dbReference type="GeneID" id="99692102"/>